<dbReference type="SUPFAM" id="SSF52540">
    <property type="entry name" value="P-loop containing nucleoside triphosphate hydrolases"/>
    <property type="match status" value="1"/>
</dbReference>
<proteinExistence type="predicted"/>
<dbReference type="STRING" id="7375.A0A0L0CQ07"/>
<dbReference type="OMA" id="HSWFESG"/>
<dbReference type="Proteomes" id="UP000037069">
    <property type="component" value="Unassembled WGS sequence"/>
</dbReference>
<keyword evidence="3" id="KW-1185">Reference proteome</keyword>
<dbReference type="InterPro" id="IPR038718">
    <property type="entry name" value="SNF2-like_sf"/>
</dbReference>
<dbReference type="EMBL" id="JRES01000185">
    <property type="protein sequence ID" value="KNC33519.1"/>
    <property type="molecule type" value="Genomic_DNA"/>
</dbReference>
<dbReference type="Pfam" id="PF00176">
    <property type="entry name" value="SNF2-rel_dom"/>
    <property type="match status" value="1"/>
</dbReference>
<dbReference type="PANTHER" id="PTHR10799">
    <property type="entry name" value="SNF2/RAD54 HELICASE FAMILY"/>
    <property type="match status" value="1"/>
</dbReference>
<protein>
    <recommendedName>
        <fullName evidence="1">SNF2 N-terminal domain-containing protein</fullName>
    </recommendedName>
</protein>
<evidence type="ECO:0000313" key="2">
    <source>
        <dbReference type="EMBL" id="KNC33519.1"/>
    </source>
</evidence>
<organism evidence="2 3">
    <name type="scientific">Lucilia cuprina</name>
    <name type="common">Green bottle fly</name>
    <name type="synonym">Australian sheep blowfly</name>
    <dbReference type="NCBI Taxonomy" id="7375"/>
    <lineage>
        <taxon>Eukaryota</taxon>
        <taxon>Metazoa</taxon>
        <taxon>Ecdysozoa</taxon>
        <taxon>Arthropoda</taxon>
        <taxon>Hexapoda</taxon>
        <taxon>Insecta</taxon>
        <taxon>Pterygota</taxon>
        <taxon>Neoptera</taxon>
        <taxon>Endopterygota</taxon>
        <taxon>Diptera</taxon>
        <taxon>Brachycera</taxon>
        <taxon>Muscomorpha</taxon>
        <taxon>Oestroidea</taxon>
        <taxon>Calliphoridae</taxon>
        <taxon>Luciliinae</taxon>
        <taxon>Lucilia</taxon>
    </lineage>
</organism>
<evidence type="ECO:0000259" key="1">
    <source>
        <dbReference type="Pfam" id="PF00176"/>
    </source>
</evidence>
<name>A0A0L0CQ07_LUCCU</name>
<sequence>MLLTGTPLQNNLAELWALLNFLLPDIFVDLDIFHSWFESGEANIDTNDESTLVTSLHDILRPFLLRRLKKDVGLYMPPK</sequence>
<gene>
    <name evidence="2" type="ORF">FF38_01264</name>
</gene>
<feature type="domain" description="SNF2 N-terminal" evidence="1">
    <location>
        <begin position="1"/>
        <end position="79"/>
    </location>
</feature>
<dbReference type="InterPro" id="IPR027417">
    <property type="entry name" value="P-loop_NTPase"/>
</dbReference>
<dbReference type="Gene3D" id="3.40.50.10810">
    <property type="entry name" value="Tandem AAA-ATPase domain"/>
    <property type="match status" value="1"/>
</dbReference>
<dbReference type="InterPro" id="IPR000330">
    <property type="entry name" value="SNF2_N"/>
</dbReference>
<comment type="caution">
    <text evidence="2">The sequence shown here is derived from an EMBL/GenBank/DDBJ whole genome shotgun (WGS) entry which is preliminary data.</text>
</comment>
<dbReference type="AlphaFoldDB" id="A0A0L0CQ07"/>
<accession>A0A0L0CQ07</accession>
<feature type="non-terminal residue" evidence="2">
    <location>
        <position position="79"/>
    </location>
</feature>
<dbReference type="GO" id="GO:0005524">
    <property type="term" value="F:ATP binding"/>
    <property type="evidence" value="ECO:0007669"/>
    <property type="project" value="InterPro"/>
</dbReference>
<reference evidence="2 3" key="1">
    <citation type="journal article" date="2015" name="Nat. Commun.">
        <title>Lucilia cuprina genome unlocks parasitic fly biology to underpin future interventions.</title>
        <authorList>
            <person name="Anstead C.A."/>
            <person name="Korhonen P.K."/>
            <person name="Young N.D."/>
            <person name="Hall R.S."/>
            <person name="Jex A.R."/>
            <person name="Murali S.C."/>
            <person name="Hughes D.S."/>
            <person name="Lee S.F."/>
            <person name="Perry T."/>
            <person name="Stroehlein A.J."/>
            <person name="Ansell B.R."/>
            <person name="Breugelmans B."/>
            <person name="Hofmann A."/>
            <person name="Qu J."/>
            <person name="Dugan S."/>
            <person name="Lee S.L."/>
            <person name="Chao H."/>
            <person name="Dinh H."/>
            <person name="Han Y."/>
            <person name="Doddapaneni H.V."/>
            <person name="Worley K.C."/>
            <person name="Muzny D.M."/>
            <person name="Ioannidis P."/>
            <person name="Waterhouse R.M."/>
            <person name="Zdobnov E.M."/>
            <person name="James P.J."/>
            <person name="Bagnall N.H."/>
            <person name="Kotze A.C."/>
            <person name="Gibbs R.A."/>
            <person name="Richards S."/>
            <person name="Batterham P."/>
            <person name="Gasser R.B."/>
        </authorList>
    </citation>
    <scope>NUCLEOTIDE SEQUENCE [LARGE SCALE GENOMIC DNA]</scope>
    <source>
        <strain evidence="2 3">LS</strain>
        <tissue evidence="2">Full body</tissue>
    </source>
</reference>
<evidence type="ECO:0000313" key="3">
    <source>
        <dbReference type="Proteomes" id="UP000037069"/>
    </source>
</evidence>